<dbReference type="Proteomes" id="UP000823201">
    <property type="component" value="Unassembled WGS sequence"/>
</dbReference>
<dbReference type="EC" id="4.2.1.-" evidence="3"/>
<dbReference type="Gene3D" id="3.30.2040.10">
    <property type="entry name" value="PSTPO5379-like domain"/>
    <property type="match status" value="1"/>
</dbReference>
<dbReference type="EMBL" id="JAFBEV010000002">
    <property type="protein sequence ID" value="MBM7656875.1"/>
    <property type="molecule type" value="Genomic_DNA"/>
</dbReference>
<sequence length="266" mass="29369">MVEEMPLLSQQTPAEVRQMIRNGKWTKQTSGLANGYTQANLVILPQKYAYDFLLFCQRNPRPCPLLEVLDAGSPFLRELAPGADIRMDVPKYRIYKAGQLIEETANITDLWRDDFVTFLIGCSFSFEESLLENGLPVRHIEQETNVPMYRTSIQCHAAGVFSGPLVVSMRPMTPSQAIRAVQLTSRFPSVHGAPIHIGDPTAIGIKNLSHPDFGESAAVHEDEIPVFWACGVTPQAAVMASKPEIAITHAPGCMLVTDQKNSTFSV</sequence>
<dbReference type="NCBIfam" id="NF003969">
    <property type="entry name" value="PRK05463.1"/>
    <property type="match status" value="1"/>
</dbReference>
<comment type="caution">
    <text evidence="4">The sequence shown here is derived from an EMBL/GenBank/DDBJ whole genome shotgun (WGS) entry which is preliminary data.</text>
</comment>
<accession>A0ABS2Q536</accession>
<evidence type="ECO:0000256" key="1">
    <source>
        <dbReference type="ARBA" id="ARBA00007896"/>
    </source>
</evidence>
<dbReference type="PANTHER" id="PTHR32022:SF10">
    <property type="entry name" value="D-GLUTAMATE CYCLASE, MITOCHONDRIAL"/>
    <property type="match status" value="1"/>
</dbReference>
<dbReference type="HAMAP" id="MF_01830">
    <property type="entry name" value="Hydro_lyase"/>
    <property type="match status" value="1"/>
</dbReference>
<dbReference type="SUPFAM" id="SSF160920">
    <property type="entry name" value="PSTPO5379-like"/>
    <property type="match status" value="1"/>
</dbReference>
<organism evidence="4 5">
    <name type="scientific">Sporolactobacillus spathodeae</name>
    <dbReference type="NCBI Taxonomy" id="1465502"/>
    <lineage>
        <taxon>Bacteria</taxon>
        <taxon>Bacillati</taxon>
        <taxon>Bacillota</taxon>
        <taxon>Bacilli</taxon>
        <taxon>Bacillales</taxon>
        <taxon>Sporolactobacillaceae</taxon>
        <taxon>Sporolactobacillus</taxon>
    </lineage>
</organism>
<dbReference type="InterPro" id="IPR038021">
    <property type="entry name" value="Putative_hydro-lyase"/>
</dbReference>
<dbReference type="PIRSF" id="PIRSF029755">
    <property type="entry name" value="UCP029755"/>
    <property type="match status" value="1"/>
</dbReference>
<evidence type="ECO:0000313" key="4">
    <source>
        <dbReference type="EMBL" id="MBM7656875.1"/>
    </source>
</evidence>
<evidence type="ECO:0000313" key="5">
    <source>
        <dbReference type="Proteomes" id="UP000823201"/>
    </source>
</evidence>
<protein>
    <recommendedName>
        <fullName evidence="3">Putative hydro-lyase JOC27_000312</fullName>
        <ecNumber evidence="3">4.2.1.-</ecNumber>
    </recommendedName>
</protein>
<comment type="similarity">
    <text evidence="1 3">Belongs to the D-glutamate cyclase family.</text>
</comment>
<gene>
    <name evidence="4" type="ORF">JOC27_000312</name>
</gene>
<dbReference type="InterPro" id="IPR016938">
    <property type="entry name" value="UPF0317"/>
</dbReference>
<dbReference type="PANTHER" id="PTHR32022">
    <property type="entry name" value="D-GLUTAMATE CYCLASE, MITOCHONDRIAL"/>
    <property type="match status" value="1"/>
</dbReference>
<keyword evidence="2 3" id="KW-0456">Lyase</keyword>
<dbReference type="RefSeq" id="WP_415641006.1">
    <property type="nucleotide sequence ID" value="NZ_CBCRXA010000002.1"/>
</dbReference>
<name>A0ABS2Q536_9BACL</name>
<dbReference type="InterPro" id="IPR009906">
    <property type="entry name" value="D-Glu_cyclase"/>
</dbReference>
<dbReference type="Gene3D" id="3.40.1640.10">
    <property type="entry name" value="PSTPO5379-like"/>
    <property type="match status" value="1"/>
</dbReference>
<evidence type="ECO:0000256" key="2">
    <source>
        <dbReference type="ARBA" id="ARBA00023239"/>
    </source>
</evidence>
<dbReference type="Pfam" id="PF07286">
    <property type="entry name" value="D-Glu_cyclase"/>
    <property type="match status" value="1"/>
</dbReference>
<keyword evidence="5" id="KW-1185">Reference proteome</keyword>
<proteinExistence type="inferred from homology"/>
<evidence type="ECO:0000256" key="3">
    <source>
        <dbReference type="HAMAP-Rule" id="MF_01830"/>
    </source>
</evidence>
<reference evidence="4 5" key="1">
    <citation type="submission" date="2021-01" db="EMBL/GenBank/DDBJ databases">
        <title>Genomic Encyclopedia of Type Strains, Phase IV (KMG-IV): sequencing the most valuable type-strain genomes for metagenomic binning, comparative biology and taxonomic classification.</title>
        <authorList>
            <person name="Goeker M."/>
        </authorList>
    </citation>
    <scope>NUCLEOTIDE SEQUENCE [LARGE SCALE GENOMIC DNA]</scope>
    <source>
        <strain evidence="4 5">DSM 100968</strain>
    </source>
</reference>